<dbReference type="AlphaFoldDB" id="A0A0R1XMH0"/>
<keyword evidence="2 3" id="KW-0560">Oxidoreductase</keyword>
<comment type="similarity">
    <text evidence="1 3">Belongs to the HMG-CoA reductase family.</text>
</comment>
<dbReference type="PROSITE" id="PS50065">
    <property type="entry name" value="HMG_COA_REDUCTASE_4"/>
    <property type="match status" value="1"/>
</dbReference>
<dbReference type="GO" id="GO:0004420">
    <property type="term" value="F:hydroxymethylglutaryl-CoA reductase (NADPH) activity"/>
    <property type="evidence" value="ECO:0007669"/>
    <property type="project" value="InterPro"/>
</dbReference>
<evidence type="ECO:0000313" key="4">
    <source>
        <dbReference type="EMBL" id="KRM31456.1"/>
    </source>
</evidence>
<proteinExistence type="inferred from homology"/>
<dbReference type="eggNOG" id="COG1257">
    <property type="taxonomic scope" value="Bacteria"/>
</dbReference>
<dbReference type="InterPro" id="IPR023076">
    <property type="entry name" value="HMG_CoA_Rdtase_CS"/>
</dbReference>
<dbReference type="EMBL" id="AZGA01000078">
    <property type="protein sequence ID" value="KRM31456.1"/>
    <property type="molecule type" value="Genomic_DNA"/>
</dbReference>
<comment type="caution">
    <text evidence="4">The sequence shown here is derived from an EMBL/GenBank/DDBJ whole genome shotgun (WGS) entry which is preliminary data.</text>
</comment>
<comment type="catalytic activity">
    <reaction evidence="3">
        <text>(R)-mevalonate + 2 NAD(+) + CoA = (3S)-3-hydroxy-3-methylglutaryl-CoA + 2 NADH + 2 H(+)</text>
        <dbReference type="Rhea" id="RHEA:14833"/>
        <dbReference type="ChEBI" id="CHEBI:15378"/>
        <dbReference type="ChEBI" id="CHEBI:36464"/>
        <dbReference type="ChEBI" id="CHEBI:43074"/>
        <dbReference type="ChEBI" id="CHEBI:57287"/>
        <dbReference type="ChEBI" id="CHEBI:57540"/>
        <dbReference type="ChEBI" id="CHEBI:57945"/>
        <dbReference type="EC" id="1.1.1.88"/>
    </reaction>
</comment>
<dbReference type="PANTHER" id="PTHR10572">
    <property type="entry name" value="3-HYDROXY-3-METHYLGLUTARYL-COENZYME A REDUCTASE"/>
    <property type="match status" value="1"/>
</dbReference>
<protein>
    <recommendedName>
        <fullName evidence="3">3-hydroxy-3-methylglutaryl coenzyme A reductase</fullName>
        <shortName evidence="3">HMG-CoA reductase</shortName>
        <ecNumber evidence="3">1.1.1.88</ecNumber>
    </recommendedName>
</protein>
<keyword evidence="5" id="KW-1185">Reference proteome</keyword>
<reference evidence="4 5" key="1">
    <citation type="journal article" date="2015" name="Genome Announc.">
        <title>Expanding the biotechnology potential of lactobacilli through comparative genomics of 213 strains and associated genera.</title>
        <authorList>
            <person name="Sun Z."/>
            <person name="Harris H.M."/>
            <person name="McCann A."/>
            <person name="Guo C."/>
            <person name="Argimon S."/>
            <person name="Zhang W."/>
            <person name="Yang X."/>
            <person name="Jeffery I.B."/>
            <person name="Cooney J.C."/>
            <person name="Kagawa T.F."/>
            <person name="Liu W."/>
            <person name="Song Y."/>
            <person name="Salvetti E."/>
            <person name="Wrobel A."/>
            <person name="Rasinkangas P."/>
            <person name="Parkhill J."/>
            <person name="Rea M.C."/>
            <person name="O'Sullivan O."/>
            <person name="Ritari J."/>
            <person name="Douillard F.P."/>
            <person name="Paul Ross R."/>
            <person name="Yang R."/>
            <person name="Briner A.E."/>
            <person name="Felis G.E."/>
            <person name="de Vos W.M."/>
            <person name="Barrangou R."/>
            <person name="Klaenhammer T.R."/>
            <person name="Caufield P.W."/>
            <person name="Cui Y."/>
            <person name="Zhang H."/>
            <person name="O'Toole P.W."/>
        </authorList>
    </citation>
    <scope>NUCLEOTIDE SEQUENCE [LARGE SCALE GENOMIC DNA]</scope>
    <source>
        <strain evidence="4 5">DSM 18527</strain>
    </source>
</reference>
<dbReference type="PANTHER" id="PTHR10572:SF24">
    <property type="entry name" value="3-HYDROXY-3-METHYLGLUTARYL-COENZYME A REDUCTASE"/>
    <property type="match status" value="1"/>
</dbReference>
<dbReference type="CDD" id="cd00644">
    <property type="entry name" value="HMG-CoA_reductase_classII"/>
    <property type="match status" value="1"/>
</dbReference>
<dbReference type="InterPro" id="IPR009029">
    <property type="entry name" value="HMG_CoA_Rdtase_sub-bd_dom_sf"/>
</dbReference>
<dbReference type="STRING" id="1423734.FC83_GL000751"/>
<evidence type="ECO:0000256" key="1">
    <source>
        <dbReference type="ARBA" id="ARBA00007661"/>
    </source>
</evidence>
<dbReference type="PATRIC" id="fig|1423734.3.peg.758"/>
<accession>A0A0R1XMH0</accession>
<dbReference type="Proteomes" id="UP000051236">
    <property type="component" value="Unassembled WGS sequence"/>
</dbReference>
<dbReference type="NCBIfam" id="TIGR00532">
    <property type="entry name" value="HMG_CoA_R_NAD"/>
    <property type="match status" value="1"/>
</dbReference>
<dbReference type="Pfam" id="PF00368">
    <property type="entry name" value="HMG-CoA_red"/>
    <property type="match status" value="1"/>
</dbReference>
<evidence type="ECO:0000256" key="3">
    <source>
        <dbReference type="RuleBase" id="RU361219"/>
    </source>
</evidence>
<dbReference type="Gene3D" id="3.90.770.10">
    <property type="entry name" value="3-hydroxy-3-methylglutaryl-coenzyme A Reductase, Chain A, domain 2"/>
    <property type="match status" value="2"/>
</dbReference>
<dbReference type="PROSITE" id="PS01192">
    <property type="entry name" value="HMG_COA_REDUCTASE_3"/>
    <property type="match status" value="1"/>
</dbReference>
<name>A0A0R1XMH0_9LACO</name>
<dbReference type="SUPFAM" id="SSF56542">
    <property type="entry name" value="Substrate-binding domain of HMG-CoA reductase"/>
    <property type="match status" value="1"/>
</dbReference>
<evidence type="ECO:0000313" key="5">
    <source>
        <dbReference type="Proteomes" id="UP000051236"/>
    </source>
</evidence>
<dbReference type="GO" id="GO:0140643">
    <property type="term" value="F:hydroxymethylglutaryl-CoA reductase (NADH) activity"/>
    <property type="evidence" value="ECO:0007669"/>
    <property type="project" value="UniProtKB-EC"/>
</dbReference>
<comment type="pathway">
    <text evidence="3">Metabolic intermediate metabolism; (R)-mevalonate degradation; (S)-3-hydroxy-3-methylglutaryl-CoA from (R)-mevalonate: step 1/1.</text>
</comment>
<dbReference type="Gene3D" id="1.10.8.660">
    <property type="match status" value="1"/>
</dbReference>
<dbReference type="UniPathway" id="UPA00257">
    <property type="reaction ID" value="UER00367"/>
</dbReference>
<organism evidence="4 5">
    <name type="scientific">Agrilactobacillus composti DSM 18527 = JCM 14202</name>
    <dbReference type="NCBI Taxonomy" id="1423734"/>
    <lineage>
        <taxon>Bacteria</taxon>
        <taxon>Bacillati</taxon>
        <taxon>Bacillota</taxon>
        <taxon>Bacilli</taxon>
        <taxon>Lactobacillales</taxon>
        <taxon>Lactobacillaceae</taxon>
        <taxon>Agrilactobacillus</taxon>
    </lineage>
</organism>
<dbReference type="InterPro" id="IPR023074">
    <property type="entry name" value="HMG_CoA_Rdtase_cat_sf"/>
</dbReference>
<keyword evidence="3" id="KW-0520">NAD</keyword>
<dbReference type="EC" id="1.1.1.88" evidence="3"/>
<dbReference type="InterPro" id="IPR009023">
    <property type="entry name" value="HMG_CoA_Rdtase_NAD(P)-bd_sf"/>
</dbReference>
<sequence>MVKFYELSRQARLAQLKAQGLLSAADYETLLANTPIPEQVATSMVENQLTEFSLPEGVVKDVTINGQLYQIPMVTEEPSVIAAANKAAGIVGRHGGFKVTVNRPGLIGQIIYAFTDNATANQAKIAATVAYLKSAGEKIAAVAQAAYPSIVKRGGGLRQQKITAVHNEFVKLELLIDTKDAMGANMVNTICEAVARALQPTLGQPLMAILSNYAPQDVTIATVALPVTALTQKNRSGLAVAQQIAQAAKFAQLDVGRAVTHNKGIMNGVNAVALAYDNDTRALAATIHSYAVVDGQYRALSTWTLDAANTTLTGCLAVPLPVGAVGGSIGIVPMAQANLHLGRVEDAQILQAQIAAIGLASNFAALLALVTDGIQKGHMHLQYKSLAIAAGAKGAEITWLQEKLSQSTQPNLKTAQALLKDKQKKRES</sequence>
<dbReference type="RefSeq" id="WP_057002873.1">
    <property type="nucleotide sequence ID" value="NZ_AZGA01000078.1"/>
</dbReference>
<dbReference type="GO" id="GO:0015936">
    <property type="term" value="P:coenzyme A metabolic process"/>
    <property type="evidence" value="ECO:0007669"/>
    <property type="project" value="InterPro"/>
</dbReference>
<evidence type="ECO:0000256" key="2">
    <source>
        <dbReference type="ARBA" id="ARBA00023002"/>
    </source>
</evidence>
<dbReference type="SUPFAM" id="SSF55035">
    <property type="entry name" value="NAD-binding domain of HMG-CoA reductase"/>
    <property type="match status" value="1"/>
</dbReference>
<dbReference type="InterPro" id="IPR004553">
    <property type="entry name" value="HMG_CoA_Rdtase_bac-typ"/>
</dbReference>
<gene>
    <name evidence="4" type="ORF">FC83_GL000751</name>
</gene>
<dbReference type="InterPro" id="IPR002202">
    <property type="entry name" value="HMG_CoA_Rdtase"/>
</dbReference>